<evidence type="ECO:0000256" key="7">
    <source>
        <dbReference type="SAM" id="Phobius"/>
    </source>
</evidence>
<dbReference type="OMA" id="HSRIYIS"/>
<dbReference type="InterPro" id="IPR007657">
    <property type="entry name" value="Glycosyltransferase_61"/>
</dbReference>
<evidence type="ECO:0000259" key="8">
    <source>
        <dbReference type="Pfam" id="PF04577"/>
    </source>
</evidence>
<keyword evidence="7" id="KW-0472">Membrane</keyword>
<keyword evidence="3" id="KW-0328">Glycosyltransferase</keyword>
<keyword evidence="6" id="KW-0325">Glycoprotein</keyword>
<evidence type="ECO:0000256" key="5">
    <source>
        <dbReference type="ARBA" id="ARBA00023034"/>
    </source>
</evidence>
<dbReference type="EnsemblPlants" id="OB06G34620.1">
    <property type="protein sequence ID" value="OB06G34620.1"/>
    <property type="gene ID" value="OB06G34620"/>
</dbReference>
<feature type="domain" description="Glycosyltransferase 61 catalytic" evidence="8">
    <location>
        <begin position="159"/>
        <end position="264"/>
    </location>
</feature>
<accession>J3MHG8</accession>
<evidence type="ECO:0000256" key="3">
    <source>
        <dbReference type="ARBA" id="ARBA00022676"/>
    </source>
</evidence>
<dbReference type="Pfam" id="PF04577">
    <property type="entry name" value="Glyco_transf_61"/>
    <property type="match status" value="1"/>
</dbReference>
<dbReference type="PANTHER" id="PTHR20961:SF34">
    <property type="entry name" value="OS06G0707200 PROTEIN"/>
    <property type="match status" value="1"/>
</dbReference>
<dbReference type="AlphaFoldDB" id="J3MHG8"/>
<keyword evidence="4" id="KW-0808">Transferase</keyword>
<dbReference type="Gramene" id="OB06G34620.1">
    <property type="protein sequence ID" value="OB06G34620.1"/>
    <property type="gene ID" value="OB06G34620"/>
</dbReference>
<evidence type="ECO:0000313" key="9">
    <source>
        <dbReference type="EnsemblPlants" id="OB06G34620.1"/>
    </source>
</evidence>
<proteinExistence type="predicted"/>
<sequence>MAMKHHLARGRPEPRRVGNAAMVVTMLLSLCVLTYIKARYCSTPFPKAAEELEVVEIDEDYDSTSGGFAGNLYHDYTDVLVPLFTSTNHFGGEVQFLLSGIKDWWLDKFTPLFRQLSRYDVIDVDNDQEVHCFPRIFIGATFHRAMGIDPARSPGGVTVADFKRLLRRTFRLERAGAVAPRAGAPRRDKPRLLIISRKSSRRFLNERAMAHAAALARFDVRIAEPDNHTDMPNFARLVNSADVMMGVHGAGLTNMVFLPSRAVLIQVVPFGGLEWLTRVTFKDPAKDMGVSYMEYNVSLDESSLKELYPRDHFYLQHPYDVHKKGWDAIKTVYLDKQNVMLNLTKLTNTLEEARSILP</sequence>
<reference evidence="9" key="2">
    <citation type="submission" date="2013-04" db="UniProtKB">
        <authorList>
            <consortium name="EnsemblPlants"/>
        </authorList>
    </citation>
    <scope>IDENTIFICATION</scope>
</reference>
<dbReference type="PANTHER" id="PTHR20961">
    <property type="entry name" value="GLYCOSYLTRANSFERASE"/>
    <property type="match status" value="1"/>
</dbReference>
<dbReference type="InterPro" id="IPR049625">
    <property type="entry name" value="Glyco_transf_61_cat"/>
</dbReference>
<dbReference type="eggNOG" id="KOG4698">
    <property type="taxonomic scope" value="Eukaryota"/>
</dbReference>
<protein>
    <recommendedName>
        <fullName evidence="8">Glycosyltransferase 61 catalytic domain-containing protein</fullName>
    </recommendedName>
</protein>
<dbReference type="Proteomes" id="UP000006038">
    <property type="component" value="Chromosome 6"/>
</dbReference>
<dbReference type="GO" id="GO:0000139">
    <property type="term" value="C:Golgi membrane"/>
    <property type="evidence" value="ECO:0007669"/>
    <property type="project" value="UniProtKB-SubCell"/>
</dbReference>
<dbReference type="HOGENOM" id="CLU_016869_0_1_1"/>
<keyword evidence="7" id="KW-0812">Transmembrane</keyword>
<evidence type="ECO:0000256" key="6">
    <source>
        <dbReference type="ARBA" id="ARBA00023180"/>
    </source>
</evidence>
<comment type="pathway">
    <text evidence="2">Glycan metabolism.</text>
</comment>
<evidence type="ECO:0000256" key="2">
    <source>
        <dbReference type="ARBA" id="ARBA00004881"/>
    </source>
</evidence>
<keyword evidence="7" id="KW-1133">Transmembrane helix</keyword>
<feature type="transmembrane region" description="Helical" evidence="7">
    <location>
        <begin position="20"/>
        <end position="38"/>
    </location>
</feature>
<keyword evidence="5" id="KW-0333">Golgi apparatus</keyword>
<organism evidence="9">
    <name type="scientific">Oryza brachyantha</name>
    <name type="common">malo sina</name>
    <dbReference type="NCBI Taxonomy" id="4533"/>
    <lineage>
        <taxon>Eukaryota</taxon>
        <taxon>Viridiplantae</taxon>
        <taxon>Streptophyta</taxon>
        <taxon>Embryophyta</taxon>
        <taxon>Tracheophyta</taxon>
        <taxon>Spermatophyta</taxon>
        <taxon>Magnoliopsida</taxon>
        <taxon>Liliopsida</taxon>
        <taxon>Poales</taxon>
        <taxon>Poaceae</taxon>
        <taxon>BOP clade</taxon>
        <taxon>Oryzoideae</taxon>
        <taxon>Oryzeae</taxon>
        <taxon>Oryzinae</taxon>
        <taxon>Oryza</taxon>
    </lineage>
</organism>
<name>J3MHG8_ORYBR</name>
<evidence type="ECO:0000256" key="1">
    <source>
        <dbReference type="ARBA" id="ARBA00004323"/>
    </source>
</evidence>
<dbReference type="GO" id="GO:0016763">
    <property type="term" value="F:pentosyltransferase activity"/>
    <property type="evidence" value="ECO:0007669"/>
    <property type="project" value="UniProtKB-ARBA"/>
</dbReference>
<evidence type="ECO:0000313" key="10">
    <source>
        <dbReference type="Proteomes" id="UP000006038"/>
    </source>
</evidence>
<reference evidence="9" key="1">
    <citation type="journal article" date="2013" name="Nat. Commun.">
        <title>Whole-genome sequencing of Oryza brachyantha reveals mechanisms underlying Oryza genome evolution.</title>
        <authorList>
            <person name="Chen J."/>
            <person name="Huang Q."/>
            <person name="Gao D."/>
            <person name="Wang J."/>
            <person name="Lang Y."/>
            <person name="Liu T."/>
            <person name="Li B."/>
            <person name="Bai Z."/>
            <person name="Luis Goicoechea J."/>
            <person name="Liang C."/>
            <person name="Chen C."/>
            <person name="Zhang W."/>
            <person name="Sun S."/>
            <person name="Liao Y."/>
            <person name="Zhang X."/>
            <person name="Yang L."/>
            <person name="Song C."/>
            <person name="Wang M."/>
            <person name="Shi J."/>
            <person name="Liu G."/>
            <person name="Liu J."/>
            <person name="Zhou H."/>
            <person name="Zhou W."/>
            <person name="Yu Q."/>
            <person name="An N."/>
            <person name="Chen Y."/>
            <person name="Cai Q."/>
            <person name="Wang B."/>
            <person name="Liu B."/>
            <person name="Min J."/>
            <person name="Huang Y."/>
            <person name="Wu H."/>
            <person name="Li Z."/>
            <person name="Zhang Y."/>
            <person name="Yin Y."/>
            <person name="Song W."/>
            <person name="Jiang J."/>
            <person name="Jackson S.A."/>
            <person name="Wing R.A."/>
            <person name="Wang J."/>
            <person name="Chen M."/>
        </authorList>
    </citation>
    <scope>NUCLEOTIDE SEQUENCE [LARGE SCALE GENOMIC DNA]</scope>
    <source>
        <strain evidence="9">cv. IRGC 101232</strain>
    </source>
</reference>
<evidence type="ECO:0000256" key="4">
    <source>
        <dbReference type="ARBA" id="ARBA00022679"/>
    </source>
</evidence>
<comment type="subcellular location">
    <subcellularLocation>
        <location evidence="1">Golgi apparatus membrane</location>
        <topology evidence="1">Single-pass type II membrane protein</topology>
    </subcellularLocation>
</comment>
<keyword evidence="10" id="KW-1185">Reference proteome</keyword>